<dbReference type="EMBL" id="FZOC01000006">
    <property type="protein sequence ID" value="SNS09417.1"/>
    <property type="molecule type" value="Genomic_DNA"/>
</dbReference>
<reference evidence="3 4" key="1">
    <citation type="submission" date="2017-06" db="EMBL/GenBank/DDBJ databases">
        <authorList>
            <person name="Kim H.J."/>
            <person name="Triplett B.A."/>
        </authorList>
    </citation>
    <scope>NUCLEOTIDE SEQUENCE [LARGE SCALE GENOMIC DNA]</scope>
    <source>
        <strain evidence="3 4">DSM 13116</strain>
    </source>
</reference>
<evidence type="ECO:0000313" key="4">
    <source>
        <dbReference type="Proteomes" id="UP000198324"/>
    </source>
</evidence>
<feature type="region of interest" description="Disordered" evidence="1">
    <location>
        <begin position="97"/>
        <end position="125"/>
    </location>
</feature>
<proteinExistence type="predicted"/>
<evidence type="ECO:0000256" key="2">
    <source>
        <dbReference type="SAM" id="SignalP"/>
    </source>
</evidence>
<feature type="signal peptide" evidence="2">
    <location>
        <begin position="1"/>
        <end position="30"/>
    </location>
</feature>
<sequence length="125" mass="13775">MITRRTFRTLADALLVSFLLCVAAAGPATAAQPRQPEEVEVCGRIVSGMDQVFIKDGEEYWLVEGQRLAPFAGRTVRAKGLVIRRDQEYRTIRLLEHSIQSPDDASPSAAPERNAPAGQARGKRK</sequence>
<evidence type="ECO:0000256" key="1">
    <source>
        <dbReference type="SAM" id="MobiDB-lite"/>
    </source>
</evidence>
<evidence type="ECO:0008006" key="5">
    <source>
        <dbReference type="Google" id="ProtNLM"/>
    </source>
</evidence>
<dbReference type="Proteomes" id="UP000198324">
    <property type="component" value="Unassembled WGS sequence"/>
</dbReference>
<gene>
    <name evidence="3" type="ORF">SAMN04488503_2697</name>
</gene>
<dbReference type="RefSeq" id="WP_089274907.1">
    <property type="nucleotide sequence ID" value="NZ_FZOC01000006.1"/>
</dbReference>
<name>A0A239BMK7_9BACT</name>
<dbReference type="AlphaFoldDB" id="A0A239BMK7"/>
<organism evidence="3 4">
    <name type="scientific">Humidesulfovibrio mexicanus</name>
    <dbReference type="NCBI Taxonomy" id="147047"/>
    <lineage>
        <taxon>Bacteria</taxon>
        <taxon>Pseudomonadati</taxon>
        <taxon>Thermodesulfobacteriota</taxon>
        <taxon>Desulfovibrionia</taxon>
        <taxon>Desulfovibrionales</taxon>
        <taxon>Desulfovibrionaceae</taxon>
        <taxon>Humidesulfovibrio</taxon>
    </lineage>
</organism>
<protein>
    <recommendedName>
        <fullName evidence="5">MSHA biogenesis protein MshK</fullName>
    </recommendedName>
</protein>
<keyword evidence="2" id="KW-0732">Signal</keyword>
<evidence type="ECO:0000313" key="3">
    <source>
        <dbReference type="EMBL" id="SNS09417.1"/>
    </source>
</evidence>
<accession>A0A239BMK7</accession>
<keyword evidence="4" id="KW-1185">Reference proteome</keyword>
<feature type="chain" id="PRO_5012941098" description="MSHA biogenesis protein MshK" evidence="2">
    <location>
        <begin position="31"/>
        <end position="125"/>
    </location>
</feature>